<feature type="signal peptide" evidence="1">
    <location>
        <begin position="1"/>
        <end position="24"/>
    </location>
</feature>
<keyword evidence="3" id="KW-1185">Reference proteome</keyword>
<dbReference type="RefSeq" id="WP_155451581.1">
    <property type="nucleotide sequence ID" value="NZ_WNKT01000066.1"/>
</dbReference>
<dbReference type="EMBL" id="WNKT01000066">
    <property type="protein sequence ID" value="MTW23035.1"/>
    <property type="molecule type" value="Genomic_DNA"/>
</dbReference>
<feature type="chain" id="PRO_5026885400" evidence="1">
    <location>
        <begin position="25"/>
        <end position="348"/>
    </location>
</feature>
<organism evidence="2 3">
    <name type="scientific">Allochromatium palmeri</name>
    <dbReference type="NCBI Taxonomy" id="231048"/>
    <lineage>
        <taxon>Bacteria</taxon>
        <taxon>Pseudomonadati</taxon>
        <taxon>Pseudomonadota</taxon>
        <taxon>Gammaproteobacteria</taxon>
        <taxon>Chromatiales</taxon>
        <taxon>Chromatiaceae</taxon>
        <taxon>Allochromatium</taxon>
    </lineage>
</organism>
<dbReference type="SUPFAM" id="SSF52096">
    <property type="entry name" value="ClpP/crotonase"/>
    <property type="match status" value="1"/>
</dbReference>
<evidence type="ECO:0000313" key="2">
    <source>
        <dbReference type="EMBL" id="MTW23035.1"/>
    </source>
</evidence>
<protein>
    <submittedName>
        <fullName evidence="2">Uncharacterized protein</fullName>
    </submittedName>
</protein>
<name>A0A6N8EFL2_9GAMM</name>
<evidence type="ECO:0000313" key="3">
    <source>
        <dbReference type="Proteomes" id="UP000434044"/>
    </source>
</evidence>
<dbReference type="InterPro" id="IPR029045">
    <property type="entry name" value="ClpP/crotonase-like_dom_sf"/>
</dbReference>
<reference evidence="2 3" key="1">
    <citation type="submission" date="2019-11" db="EMBL/GenBank/DDBJ databases">
        <title>Whole-genome sequence of the anaerobic purple sulfur bacterium Allochromatium palmeri DSM 15591.</title>
        <authorList>
            <person name="Kyndt J.A."/>
            <person name="Meyer T.E."/>
        </authorList>
    </citation>
    <scope>NUCLEOTIDE SEQUENCE [LARGE SCALE GENOMIC DNA]</scope>
    <source>
        <strain evidence="2 3">DSM 15591</strain>
    </source>
</reference>
<proteinExistence type="predicted"/>
<evidence type="ECO:0000256" key="1">
    <source>
        <dbReference type="SAM" id="SignalP"/>
    </source>
</evidence>
<comment type="caution">
    <text evidence="2">The sequence shown here is derived from an EMBL/GenBank/DDBJ whole genome shotgun (WGS) entry which is preliminary data.</text>
</comment>
<dbReference type="Gene3D" id="3.90.226.10">
    <property type="entry name" value="2-enoyl-CoA Hydratase, Chain A, domain 1"/>
    <property type="match status" value="1"/>
</dbReference>
<dbReference type="AlphaFoldDB" id="A0A6N8EFL2"/>
<gene>
    <name evidence="2" type="ORF">GJ668_18470</name>
</gene>
<keyword evidence="1" id="KW-0732">Signal</keyword>
<dbReference type="Proteomes" id="UP000434044">
    <property type="component" value="Unassembled WGS sequence"/>
</dbReference>
<sequence>MLAMHRHPITLSLLGLILISAAFAAIAQFDPPTYQGGRGQWQWEGNVAKTFFDNGLAIAIAFPTDDDCDTAYFGLIGNDRITSMSFIIDQSQYNTLDVEAVDAGDGTPLIGFPLSDKALYDLKRGQILRVRTDQGNLSVGLTGTTLAFNNAYSNCLLMLQGTTLQPSNSRLASEQALAPSKPSQPDKLQRIDLENGTVIVMFSGEFEAGDGQRLIAALEETEAAALGLNSVGGLVSEAQMVGYYLRSHNLDTIAGEVCASACTFALAGGVDRLAIDGARIGLHQSYASGGGGSLEDGQRLVGNYIRYFQSMGVDAEVVALAATMPSEGIRWLDPEQAMELKLIENVLP</sequence>
<accession>A0A6N8EFL2</accession>
<dbReference type="OrthoDB" id="6034073at2"/>